<feature type="compositionally biased region" description="Polar residues" evidence="2">
    <location>
        <begin position="525"/>
        <end position="548"/>
    </location>
</feature>
<evidence type="ECO:0000256" key="1">
    <source>
        <dbReference type="SAM" id="Coils"/>
    </source>
</evidence>
<evidence type="ECO:0000313" key="6">
    <source>
        <dbReference type="Proteomes" id="UP000800041"/>
    </source>
</evidence>
<feature type="transmembrane region" description="Helical" evidence="3">
    <location>
        <begin position="33"/>
        <end position="55"/>
    </location>
</feature>
<accession>A0A6G1HE29</accession>
<evidence type="ECO:0000256" key="3">
    <source>
        <dbReference type="SAM" id="Phobius"/>
    </source>
</evidence>
<feature type="region of interest" description="Disordered" evidence="2">
    <location>
        <begin position="1"/>
        <end position="26"/>
    </location>
</feature>
<protein>
    <recommendedName>
        <fullName evidence="4">DUF4048 domain-containing protein</fullName>
    </recommendedName>
</protein>
<feature type="compositionally biased region" description="Low complexity" evidence="2">
    <location>
        <begin position="549"/>
        <end position="560"/>
    </location>
</feature>
<reference evidence="5" key="1">
    <citation type="journal article" date="2020" name="Stud. Mycol.">
        <title>101 Dothideomycetes genomes: a test case for predicting lifestyles and emergence of pathogens.</title>
        <authorList>
            <person name="Haridas S."/>
            <person name="Albert R."/>
            <person name="Binder M."/>
            <person name="Bloem J."/>
            <person name="Labutti K."/>
            <person name="Salamov A."/>
            <person name="Andreopoulos B."/>
            <person name="Baker S."/>
            <person name="Barry K."/>
            <person name="Bills G."/>
            <person name="Bluhm B."/>
            <person name="Cannon C."/>
            <person name="Castanera R."/>
            <person name="Culley D."/>
            <person name="Daum C."/>
            <person name="Ezra D."/>
            <person name="Gonzalez J."/>
            <person name="Henrissat B."/>
            <person name="Kuo A."/>
            <person name="Liang C."/>
            <person name="Lipzen A."/>
            <person name="Lutzoni F."/>
            <person name="Magnuson J."/>
            <person name="Mondo S."/>
            <person name="Nolan M."/>
            <person name="Ohm R."/>
            <person name="Pangilinan J."/>
            <person name="Park H.-J."/>
            <person name="Ramirez L."/>
            <person name="Alfaro M."/>
            <person name="Sun H."/>
            <person name="Tritt A."/>
            <person name="Yoshinaga Y."/>
            <person name="Zwiers L.-H."/>
            <person name="Turgeon B."/>
            <person name="Goodwin S."/>
            <person name="Spatafora J."/>
            <person name="Crous P."/>
            <person name="Grigoriev I."/>
        </authorList>
    </citation>
    <scope>NUCLEOTIDE SEQUENCE</scope>
    <source>
        <strain evidence="5">CBS 113979</strain>
    </source>
</reference>
<feature type="compositionally biased region" description="Basic residues" evidence="2">
    <location>
        <begin position="303"/>
        <end position="316"/>
    </location>
</feature>
<feature type="transmembrane region" description="Helical" evidence="3">
    <location>
        <begin position="62"/>
        <end position="83"/>
    </location>
</feature>
<keyword evidence="1" id="KW-0175">Coiled coil</keyword>
<dbReference type="AlphaFoldDB" id="A0A6G1HE29"/>
<keyword evidence="3" id="KW-1133">Transmembrane helix</keyword>
<proteinExistence type="predicted"/>
<feature type="compositionally biased region" description="Low complexity" evidence="2">
    <location>
        <begin position="187"/>
        <end position="208"/>
    </location>
</feature>
<evidence type="ECO:0000259" key="4">
    <source>
        <dbReference type="Pfam" id="PF13257"/>
    </source>
</evidence>
<feature type="compositionally biased region" description="Low complexity" evidence="2">
    <location>
        <begin position="347"/>
        <end position="356"/>
    </location>
</feature>
<feature type="coiled-coil region" evidence="1">
    <location>
        <begin position="217"/>
        <end position="244"/>
    </location>
</feature>
<gene>
    <name evidence="5" type="ORF">K402DRAFT_450883</name>
</gene>
<feature type="region of interest" description="Disordered" evidence="2">
    <location>
        <begin position="139"/>
        <end position="208"/>
    </location>
</feature>
<keyword evidence="6" id="KW-1185">Reference proteome</keyword>
<keyword evidence="3" id="KW-0472">Membrane</keyword>
<feature type="compositionally biased region" description="Polar residues" evidence="2">
    <location>
        <begin position="1"/>
        <end position="14"/>
    </location>
</feature>
<feature type="region of interest" description="Disordered" evidence="2">
    <location>
        <begin position="410"/>
        <end position="583"/>
    </location>
</feature>
<evidence type="ECO:0000256" key="2">
    <source>
        <dbReference type="SAM" id="MobiDB-lite"/>
    </source>
</evidence>
<feature type="compositionally biased region" description="Polar residues" evidence="2">
    <location>
        <begin position="176"/>
        <end position="186"/>
    </location>
</feature>
<feature type="compositionally biased region" description="Polar residues" evidence="2">
    <location>
        <begin position="317"/>
        <end position="331"/>
    </location>
</feature>
<organism evidence="5 6">
    <name type="scientific">Aulographum hederae CBS 113979</name>
    <dbReference type="NCBI Taxonomy" id="1176131"/>
    <lineage>
        <taxon>Eukaryota</taxon>
        <taxon>Fungi</taxon>
        <taxon>Dikarya</taxon>
        <taxon>Ascomycota</taxon>
        <taxon>Pezizomycotina</taxon>
        <taxon>Dothideomycetes</taxon>
        <taxon>Pleosporomycetidae</taxon>
        <taxon>Aulographales</taxon>
        <taxon>Aulographaceae</taxon>
    </lineage>
</organism>
<keyword evidence="3" id="KW-0812">Transmembrane</keyword>
<feature type="region of interest" description="Disordered" evidence="2">
    <location>
        <begin position="296"/>
        <end position="370"/>
    </location>
</feature>
<feature type="region of interest" description="Disordered" evidence="2">
    <location>
        <begin position="597"/>
        <end position="622"/>
    </location>
</feature>
<evidence type="ECO:0000313" key="5">
    <source>
        <dbReference type="EMBL" id="KAF1991280.1"/>
    </source>
</evidence>
<dbReference type="Proteomes" id="UP000800041">
    <property type="component" value="Unassembled WGS sequence"/>
</dbReference>
<name>A0A6G1HE29_9PEZI</name>
<sequence>MLDQKTATARNSLQLHRRDSSVLPPPDPSPGSFYHGLAWVAMILVLPYVAALFNCSSSWRKISIGGVAVLATRFAITCFGWNLRLLRNSRHAIDALPSHPLWLRDMESDGSTTDQGESPRESLDHVALAGLMLSGGQAPEVDDAPAELTQPQSSARDRSSSFAEGRRQSKRVSLTFPLQTSLPSGTRSRPQSWISSPSPIVSPEVSTPSETNFLTVLATQERRVLELKEELAKAEADLLRLKRSWATQEALKKRNDVKRLQQLQPLNTTIASLDSTDDDADGSSMWMQKEMERRKTLMSGVKQSHRKVFSGSRHTRTLSLLSPDKQTFTPSLTPPPESQNPEEHPSRPSLQPLSRSATTSDIGQRPLRQEDELQIDIGALQRTGKQMVGDLRDGLWTFFEDIRQATVGEEGVNATEARHGQRTLGGPGGRGLINNGSRSPVKRPSGQGGSIRGLDRPSLQHQRTSLSPDLDSGATFWKDNGLSEPTAASASVKAKRQAKLIQTPEKVPKDSDDESSWDAWDTPERTVTGSAAPSSASDGEQPPMTSDQSTPRTSTSSHTPDQLQNASSKRDSIPWPQIAKLPSKLTRTASHLLSEWERSLTPPIESRATSPSLAFGEGGKND</sequence>
<dbReference type="Pfam" id="PF13257">
    <property type="entry name" value="DUF4048"/>
    <property type="match status" value="1"/>
</dbReference>
<dbReference type="InterPro" id="IPR025122">
    <property type="entry name" value="DUF4048"/>
</dbReference>
<feature type="compositionally biased region" description="Basic and acidic residues" evidence="2">
    <location>
        <begin position="155"/>
        <end position="167"/>
    </location>
</feature>
<feature type="domain" description="DUF4048" evidence="4">
    <location>
        <begin position="314"/>
        <end position="535"/>
    </location>
</feature>
<dbReference type="OrthoDB" id="4097086at2759"/>
<dbReference type="EMBL" id="ML977140">
    <property type="protein sequence ID" value="KAF1991280.1"/>
    <property type="molecule type" value="Genomic_DNA"/>
</dbReference>